<evidence type="ECO:0000256" key="4">
    <source>
        <dbReference type="ARBA" id="ARBA00022517"/>
    </source>
</evidence>
<sequence length="177" mass="19143">MSAEASRQSVPETLDAWRQVTARRGLEGRVPLASLKRLSSLLAEPEGDVTFSLDFDRDKLGVAYVEVRAQAQLPLVCQRTLERFFLPVQIDQRMGLIRDEAEEAALPPGYEALLVDPSGELVTLDVVEDELILTVPVVPVAPGTDAVESGWGAGEAPEAAERPNPFAALAALKNKPE</sequence>
<dbReference type="EMBL" id="BMXY01000001">
    <property type="protein sequence ID" value="GGZ61595.1"/>
    <property type="molecule type" value="Genomic_DNA"/>
</dbReference>
<gene>
    <name evidence="6" type="ORF">GCM10008101_14640</name>
</gene>
<dbReference type="Pfam" id="PF02620">
    <property type="entry name" value="YceD"/>
    <property type="match status" value="1"/>
</dbReference>
<comment type="similarity">
    <text evidence="2">Belongs to the DUF177 domain family.</text>
</comment>
<evidence type="ECO:0000313" key="7">
    <source>
        <dbReference type="Proteomes" id="UP000643403"/>
    </source>
</evidence>
<dbReference type="PANTHER" id="PTHR38099">
    <property type="entry name" value="LARGE RIBOSOMAL RNA SUBUNIT ACCUMULATION PROTEIN YCED"/>
    <property type="match status" value="1"/>
</dbReference>
<reference evidence="7" key="1">
    <citation type="journal article" date="2019" name="Int. J. Syst. Evol. Microbiol.">
        <title>The Global Catalogue of Microorganisms (GCM) 10K type strain sequencing project: providing services to taxonomists for standard genome sequencing and annotation.</title>
        <authorList>
            <consortium name="The Broad Institute Genomics Platform"/>
            <consortium name="The Broad Institute Genome Sequencing Center for Infectious Disease"/>
            <person name="Wu L."/>
            <person name="Ma J."/>
        </authorList>
    </citation>
    <scope>NUCLEOTIDE SEQUENCE [LARGE SCALE GENOMIC DNA]</scope>
    <source>
        <strain evidence="7">KCTC 22558</strain>
    </source>
</reference>
<dbReference type="PANTHER" id="PTHR38099:SF1">
    <property type="entry name" value="LARGE RIBOSOMAL RNA SUBUNIT ACCUMULATION PROTEIN YCED"/>
    <property type="match status" value="1"/>
</dbReference>
<evidence type="ECO:0000313" key="6">
    <source>
        <dbReference type="EMBL" id="GGZ61595.1"/>
    </source>
</evidence>
<evidence type="ECO:0000256" key="2">
    <source>
        <dbReference type="ARBA" id="ARBA00010740"/>
    </source>
</evidence>
<dbReference type="InterPro" id="IPR039255">
    <property type="entry name" value="YceD_bac"/>
</dbReference>
<protein>
    <recommendedName>
        <fullName evidence="3">Large ribosomal RNA subunit accumulation protein YceD</fullName>
    </recommendedName>
    <alternativeName>
        <fullName evidence="5">23S rRNA accumulation protein YceD</fullName>
    </alternativeName>
</protein>
<evidence type="ECO:0000256" key="3">
    <source>
        <dbReference type="ARBA" id="ARBA00015716"/>
    </source>
</evidence>
<evidence type="ECO:0000256" key="5">
    <source>
        <dbReference type="ARBA" id="ARBA00031841"/>
    </source>
</evidence>
<comment type="function">
    <text evidence="1">Plays a role in synthesis, processing and/or stability of 23S rRNA.</text>
</comment>
<dbReference type="InterPro" id="IPR003772">
    <property type="entry name" value="YceD"/>
</dbReference>
<dbReference type="Proteomes" id="UP000643403">
    <property type="component" value="Unassembled WGS sequence"/>
</dbReference>
<keyword evidence="4" id="KW-0690">Ribosome biogenesis</keyword>
<accession>A0ABQ3BYG6</accession>
<proteinExistence type="inferred from homology"/>
<name>A0ABQ3BYG6_9GAMM</name>
<evidence type="ECO:0000256" key="1">
    <source>
        <dbReference type="ARBA" id="ARBA00002868"/>
    </source>
</evidence>
<comment type="caution">
    <text evidence="6">The sequence shown here is derived from an EMBL/GenBank/DDBJ whole genome shotgun (WGS) entry which is preliminary data.</text>
</comment>
<organism evidence="6 7">
    <name type="scientific">Cognatilysobacter xinjiangensis</name>
    <dbReference type="NCBI Taxonomy" id="546892"/>
    <lineage>
        <taxon>Bacteria</taxon>
        <taxon>Pseudomonadati</taxon>
        <taxon>Pseudomonadota</taxon>
        <taxon>Gammaproteobacteria</taxon>
        <taxon>Lysobacterales</taxon>
        <taxon>Lysobacteraceae</taxon>
        <taxon>Cognatilysobacter</taxon>
    </lineage>
</organism>
<dbReference type="RefSeq" id="WP_189448270.1">
    <property type="nucleotide sequence ID" value="NZ_BMXY01000001.1"/>
</dbReference>
<keyword evidence="7" id="KW-1185">Reference proteome</keyword>